<accession>A0A316V8Q2</accession>
<evidence type="ECO:0000256" key="5">
    <source>
        <dbReference type="ARBA" id="ARBA00023136"/>
    </source>
</evidence>
<evidence type="ECO:0000256" key="1">
    <source>
        <dbReference type="ARBA" id="ARBA00004141"/>
    </source>
</evidence>
<evidence type="ECO:0000256" key="6">
    <source>
        <dbReference type="SAM" id="MobiDB-lite"/>
    </source>
</evidence>
<evidence type="ECO:0000256" key="7">
    <source>
        <dbReference type="SAM" id="Phobius"/>
    </source>
</evidence>
<comment type="subcellular location">
    <subcellularLocation>
        <location evidence="1">Membrane</location>
        <topology evidence="1">Multi-pass membrane protein</topology>
    </subcellularLocation>
</comment>
<evidence type="ECO:0000256" key="3">
    <source>
        <dbReference type="ARBA" id="ARBA00022692"/>
    </source>
</evidence>
<dbReference type="InParanoid" id="A0A316V8Q2"/>
<dbReference type="PANTHER" id="PTHR10556">
    <property type="entry name" value="3-OXO-5-ALPHA-STEROID 4-DEHYDROGENASE"/>
    <property type="match status" value="1"/>
</dbReference>
<organism evidence="9 10">
    <name type="scientific">Meira miltonrushii</name>
    <dbReference type="NCBI Taxonomy" id="1280837"/>
    <lineage>
        <taxon>Eukaryota</taxon>
        <taxon>Fungi</taxon>
        <taxon>Dikarya</taxon>
        <taxon>Basidiomycota</taxon>
        <taxon>Ustilaginomycotina</taxon>
        <taxon>Exobasidiomycetes</taxon>
        <taxon>Exobasidiales</taxon>
        <taxon>Brachybasidiaceae</taxon>
        <taxon>Meira</taxon>
    </lineage>
</organism>
<feature type="transmembrane region" description="Helical" evidence="7">
    <location>
        <begin position="241"/>
        <end position="262"/>
    </location>
</feature>
<dbReference type="InterPro" id="IPR001104">
    <property type="entry name" value="3-oxo-5_a-steroid_4-DH_C"/>
</dbReference>
<evidence type="ECO:0000313" key="10">
    <source>
        <dbReference type="Proteomes" id="UP000245771"/>
    </source>
</evidence>
<feature type="domain" description="3-oxo-5-alpha-steroid 4-dehydrogenase C-terminal" evidence="8">
    <location>
        <begin position="308"/>
        <end position="345"/>
    </location>
</feature>
<evidence type="ECO:0000256" key="2">
    <source>
        <dbReference type="ARBA" id="ARBA00007742"/>
    </source>
</evidence>
<dbReference type="GO" id="GO:0016020">
    <property type="term" value="C:membrane"/>
    <property type="evidence" value="ECO:0007669"/>
    <property type="project" value="UniProtKB-SubCell"/>
</dbReference>
<dbReference type="Proteomes" id="UP000245771">
    <property type="component" value="Unassembled WGS sequence"/>
</dbReference>
<feature type="compositionally biased region" description="Polar residues" evidence="6">
    <location>
        <begin position="294"/>
        <end position="310"/>
    </location>
</feature>
<feature type="transmembrane region" description="Helical" evidence="7">
    <location>
        <begin position="124"/>
        <end position="143"/>
    </location>
</feature>
<keyword evidence="10" id="KW-1185">Reference proteome</keyword>
<feature type="transmembrane region" description="Helical" evidence="7">
    <location>
        <begin position="72"/>
        <end position="90"/>
    </location>
</feature>
<proteinExistence type="inferred from homology"/>
<name>A0A316V8Q2_9BASI</name>
<feature type="transmembrane region" description="Helical" evidence="7">
    <location>
        <begin position="155"/>
        <end position="177"/>
    </location>
</feature>
<dbReference type="PANTHER" id="PTHR10556:SF43">
    <property type="entry name" value="STEROID 5-ALPHA-REDUCTASE DET2"/>
    <property type="match status" value="1"/>
</dbReference>
<feature type="domain" description="3-oxo-5-alpha-steroid 4-dehydrogenase C-terminal" evidence="8">
    <location>
        <begin position="367"/>
        <end position="422"/>
    </location>
</feature>
<evidence type="ECO:0000256" key="4">
    <source>
        <dbReference type="ARBA" id="ARBA00022989"/>
    </source>
</evidence>
<dbReference type="GeneID" id="37020940"/>
<comment type="similarity">
    <text evidence="2">Belongs to the steroid 5-alpha reductase family.</text>
</comment>
<reference evidence="9 10" key="1">
    <citation type="journal article" date="2018" name="Mol. Biol. Evol.">
        <title>Broad Genomic Sampling Reveals a Smut Pathogenic Ancestry of the Fungal Clade Ustilaginomycotina.</title>
        <authorList>
            <person name="Kijpornyongpan T."/>
            <person name="Mondo S.J."/>
            <person name="Barry K."/>
            <person name="Sandor L."/>
            <person name="Lee J."/>
            <person name="Lipzen A."/>
            <person name="Pangilinan J."/>
            <person name="LaButti K."/>
            <person name="Hainaut M."/>
            <person name="Henrissat B."/>
            <person name="Grigoriev I.V."/>
            <person name="Spatafora J.W."/>
            <person name="Aime M.C."/>
        </authorList>
    </citation>
    <scope>NUCLEOTIDE SEQUENCE [LARGE SCALE GENOMIC DNA]</scope>
    <source>
        <strain evidence="9 10">MCA 3882</strain>
    </source>
</reference>
<dbReference type="GO" id="GO:0006629">
    <property type="term" value="P:lipid metabolic process"/>
    <property type="evidence" value="ECO:0007669"/>
    <property type="project" value="InterPro"/>
</dbReference>
<dbReference type="STRING" id="1280837.A0A316V8Q2"/>
<dbReference type="OrthoDB" id="5788137at2759"/>
<keyword evidence="5 7" id="KW-0472">Membrane</keyword>
<feature type="transmembrane region" description="Helical" evidence="7">
    <location>
        <begin position="31"/>
        <end position="52"/>
    </location>
</feature>
<protein>
    <recommendedName>
        <fullName evidence="8">3-oxo-5-alpha-steroid 4-dehydrogenase C-terminal domain-containing protein</fullName>
    </recommendedName>
</protein>
<evidence type="ECO:0000313" key="9">
    <source>
        <dbReference type="EMBL" id="PWN33896.1"/>
    </source>
</evidence>
<dbReference type="InterPro" id="IPR039357">
    <property type="entry name" value="SRD5A/TECR"/>
</dbReference>
<keyword evidence="4 7" id="KW-1133">Transmembrane helix</keyword>
<gene>
    <name evidence="9" type="ORF">FA14DRAFT_161525</name>
</gene>
<dbReference type="Pfam" id="PF02544">
    <property type="entry name" value="Steroid_dh"/>
    <property type="match status" value="2"/>
</dbReference>
<keyword evidence="3 7" id="KW-0812">Transmembrane</keyword>
<dbReference type="GO" id="GO:0016627">
    <property type="term" value="F:oxidoreductase activity, acting on the CH-CH group of donors"/>
    <property type="evidence" value="ECO:0007669"/>
    <property type="project" value="InterPro"/>
</dbReference>
<dbReference type="EMBL" id="KZ819604">
    <property type="protein sequence ID" value="PWN33896.1"/>
    <property type="molecule type" value="Genomic_DNA"/>
</dbReference>
<feature type="region of interest" description="Disordered" evidence="6">
    <location>
        <begin position="273"/>
        <end position="310"/>
    </location>
</feature>
<sequence length="422" mass="45455">MAIKAISDAISVALFGAGGVPGLNGWTPASVYLACGALLKTILFLPPVLMIFDAPFGRFSWKDSKLNFPGRLAFSFMELPAPLVFILALSTPDQLSHDYHASNASDLLRKLINPSFDHLKQLPAANLILASLFVIHYTHRAILQPIFGPPRSPSHIMVISSAFMFSVTNGFTMGSWIGGRSPSLLVPTSLLSSKAAIKSVKTASWFAGILPRSKVASPGLDNKSIVPIAQPGLLPAGTSTLMHPLFILGVLGWAIGFASNVYHDEILFNLRRPEKRGGGPAEGTRSNIHKAEANGSSSEKLDSNDTSSTGQRYEIPQGGLYSLISFPNYFSEWFEWASFALAAISQTPLSPLSANAVPLTLMGRIALLTASAPVLFVLVEIASMLPRAVRGHQWYHTKFGVEGDNKGGRYPSQRKAVIPYVL</sequence>
<evidence type="ECO:0000259" key="8">
    <source>
        <dbReference type="Pfam" id="PF02544"/>
    </source>
</evidence>
<dbReference type="PROSITE" id="PS50244">
    <property type="entry name" value="S5A_REDUCTASE"/>
    <property type="match status" value="1"/>
</dbReference>
<dbReference type="AlphaFoldDB" id="A0A316V8Q2"/>
<dbReference type="RefSeq" id="XP_025354198.1">
    <property type="nucleotide sequence ID" value="XM_025499159.1"/>
</dbReference>
<dbReference type="FunCoup" id="A0A316V8Q2">
    <property type="interactions" value="7"/>
</dbReference>